<evidence type="ECO:0000313" key="2">
    <source>
        <dbReference type="Proteomes" id="UP000829398"/>
    </source>
</evidence>
<dbReference type="Proteomes" id="UP000829398">
    <property type="component" value="Chromosome 9"/>
</dbReference>
<reference evidence="2" key="1">
    <citation type="journal article" date="2023" name="Hortic. Res.">
        <title>A chromosome-level phased genome enabling allele-level studies in sweet orange: a case study on citrus Huanglongbing tolerance.</title>
        <authorList>
            <person name="Wu B."/>
            <person name="Yu Q."/>
            <person name="Deng Z."/>
            <person name="Duan Y."/>
            <person name="Luo F."/>
            <person name="Gmitter F. Jr."/>
        </authorList>
    </citation>
    <scope>NUCLEOTIDE SEQUENCE [LARGE SCALE GENOMIC DNA]</scope>
    <source>
        <strain evidence="2">cv. Valencia</strain>
    </source>
</reference>
<keyword evidence="2" id="KW-1185">Reference proteome</keyword>
<dbReference type="EMBL" id="CM039178">
    <property type="protein sequence ID" value="KAH9680552.1"/>
    <property type="molecule type" value="Genomic_DNA"/>
</dbReference>
<organism evidence="1 2">
    <name type="scientific">Citrus sinensis</name>
    <name type="common">Sweet orange</name>
    <name type="synonym">Citrus aurantium var. sinensis</name>
    <dbReference type="NCBI Taxonomy" id="2711"/>
    <lineage>
        <taxon>Eukaryota</taxon>
        <taxon>Viridiplantae</taxon>
        <taxon>Streptophyta</taxon>
        <taxon>Embryophyta</taxon>
        <taxon>Tracheophyta</taxon>
        <taxon>Spermatophyta</taxon>
        <taxon>Magnoliopsida</taxon>
        <taxon>eudicotyledons</taxon>
        <taxon>Gunneridae</taxon>
        <taxon>Pentapetalae</taxon>
        <taxon>rosids</taxon>
        <taxon>malvids</taxon>
        <taxon>Sapindales</taxon>
        <taxon>Rutaceae</taxon>
        <taxon>Aurantioideae</taxon>
        <taxon>Citrus</taxon>
    </lineage>
</organism>
<gene>
    <name evidence="1" type="ORF">KPL71_026590</name>
</gene>
<name>A0ACB8I0Q6_CITSI</name>
<evidence type="ECO:0000313" key="1">
    <source>
        <dbReference type="EMBL" id="KAH9680552.1"/>
    </source>
</evidence>
<protein>
    <submittedName>
        <fullName evidence="1">Uncharacterized protein</fullName>
    </submittedName>
</protein>
<accession>A0ACB8I0Q6</accession>
<proteinExistence type="predicted"/>
<comment type="caution">
    <text evidence="1">The sequence shown here is derived from an EMBL/GenBank/DDBJ whole genome shotgun (WGS) entry which is preliminary data.</text>
</comment>
<sequence>MGYDYEIVYRPGRENKATDALSRRPDSLLLYLLFVPQIAIWDEIKEATSSDEYMQKILTIDQNQTPGPYTVRNGLLFFKERVVVPRTLRESLLYEAHDTKIGGHSGVLRTYKHLSQQFYWPVMFQAVREYVSKCKVCQRVKFDTLKPAGLLQLLPIPCQVWDDISLDFVEGLPSSQGKDTILVVVDRLSKFAHFISLTHHFSAKTVAEKFVEHVVKLHGMPKSIISDRDPIFISKFWQEFFNLSGTKLKMSSAYHPQTDGQTEVINRCLEQYLRCFVHQWPKKWHSFLPWAAFWYNSTFHVSTGMTPFQALYARPPPTVPFYHVGSSPVNEVDQALLTRDDLLRQLKHNLAKATNRMKQVADKRRRDVEF</sequence>